<evidence type="ECO:0000313" key="3">
    <source>
        <dbReference type="Proteomes" id="UP000095662"/>
    </source>
</evidence>
<proteinExistence type="predicted"/>
<name>A0A174ZIH5_9FIRM</name>
<dbReference type="Proteomes" id="UP000095662">
    <property type="component" value="Unassembled WGS sequence"/>
</dbReference>
<feature type="transmembrane region" description="Helical" evidence="1">
    <location>
        <begin position="31"/>
        <end position="53"/>
    </location>
</feature>
<gene>
    <name evidence="2" type="ORF">ERS852540_00964</name>
</gene>
<keyword evidence="1" id="KW-1133">Transmembrane helix</keyword>
<dbReference type="AlphaFoldDB" id="A0A174ZIH5"/>
<evidence type="ECO:0000256" key="1">
    <source>
        <dbReference type="SAM" id="Phobius"/>
    </source>
</evidence>
<feature type="transmembrane region" description="Helical" evidence="1">
    <location>
        <begin position="59"/>
        <end position="82"/>
    </location>
</feature>
<protein>
    <submittedName>
        <fullName evidence="2">Uncharacterized protein</fullName>
    </submittedName>
</protein>
<keyword evidence="1" id="KW-0472">Membrane</keyword>
<organism evidence="2 3">
    <name type="scientific">[Eubacterium] siraeum</name>
    <dbReference type="NCBI Taxonomy" id="39492"/>
    <lineage>
        <taxon>Bacteria</taxon>
        <taxon>Bacillati</taxon>
        <taxon>Bacillota</taxon>
        <taxon>Clostridia</taxon>
        <taxon>Eubacteriales</taxon>
        <taxon>Oscillospiraceae</taxon>
        <taxon>Oscillospiraceae incertae sedis</taxon>
    </lineage>
</organism>
<reference evidence="2 3" key="1">
    <citation type="submission" date="2015-09" db="EMBL/GenBank/DDBJ databases">
        <authorList>
            <consortium name="Pathogen Informatics"/>
        </authorList>
    </citation>
    <scope>NUCLEOTIDE SEQUENCE [LARGE SCALE GENOMIC DNA]</scope>
    <source>
        <strain evidence="2 3">2789STDY5834928</strain>
    </source>
</reference>
<accession>A0A174ZIH5</accession>
<evidence type="ECO:0000313" key="2">
    <source>
        <dbReference type="EMBL" id="CUQ84719.1"/>
    </source>
</evidence>
<dbReference type="EMBL" id="CZBY01000006">
    <property type="protein sequence ID" value="CUQ84719.1"/>
    <property type="molecule type" value="Genomic_DNA"/>
</dbReference>
<keyword evidence="1" id="KW-0812">Transmembrane</keyword>
<sequence>MDLIIKMLCDILFDVGTTAGTSHRLPKPLRIICCVLISLAFIAIIAILTIVTVKCVQDMPVVSILLGTLDVIMIFLLLSIISRAFGTGKCKK</sequence>